<dbReference type="KEGG" id="broo:brsh051_27550"/>
<keyword evidence="5 7" id="KW-1133">Transmembrane helix</keyword>
<feature type="transmembrane region" description="Helical" evidence="7">
    <location>
        <begin position="70"/>
        <end position="94"/>
    </location>
</feature>
<evidence type="ECO:0000256" key="2">
    <source>
        <dbReference type="ARBA" id="ARBA00022448"/>
    </source>
</evidence>
<dbReference type="Proteomes" id="UP001431656">
    <property type="component" value="Chromosome"/>
</dbReference>
<dbReference type="InterPro" id="IPR035906">
    <property type="entry name" value="MetI-like_sf"/>
</dbReference>
<dbReference type="Pfam" id="PF00528">
    <property type="entry name" value="BPD_transp_1"/>
    <property type="match status" value="1"/>
</dbReference>
<comment type="similarity">
    <text evidence="7">Belongs to the binding-protein-dependent transport system permease family.</text>
</comment>
<feature type="transmembrane region" description="Helical" evidence="7">
    <location>
        <begin position="232"/>
        <end position="256"/>
    </location>
</feature>
<protein>
    <submittedName>
        <fullName evidence="9">ABC transporter permease</fullName>
    </submittedName>
</protein>
<sequence>MRRNPALLIGAAMVALVVVFALISAVWTPYNPTEVTPGRLLPPSTAHLMGTDGFGQDIASRVLVGARSCLLVGVVAVGIGALLGVPLGVTAAVNQHSWPGTVIMRATDIVYAFPALLLAIILAAARGSGSTVTAMTAIGIASIPAFARVSRGAALQVLSQDYIIAARSAGTTPGGIAWRHVLPNITPVVLVQASVSFGLAILAEAALSYLGLGTPPTTPTWGRMIYESQPYLYTNLNLALWPGLFIAIAVLGFNLLGDGLRELVDPTLQDVR</sequence>
<proteinExistence type="inferred from homology"/>
<dbReference type="PANTHER" id="PTHR43386:SF25">
    <property type="entry name" value="PEPTIDE ABC TRANSPORTER PERMEASE PROTEIN"/>
    <property type="match status" value="1"/>
</dbReference>
<feature type="transmembrane region" description="Helical" evidence="7">
    <location>
        <begin position="188"/>
        <end position="212"/>
    </location>
</feature>
<keyword evidence="2 7" id="KW-0813">Transport</keyword>
<evidence type="ECO:0000256" key="7">
    <source>
        <dbReference type="RuleBase" id="RU363032"/>
    </source>
</evidence>
<name>A0AAN0MIY4_9ACTN</name>
<keyword evidence="4 7" id="KW-0812">Transmembrane</keyword>
<dbReference type="PROSITE" id="PS50928">
    <property type="entry name" value="ABC_TM1"/>
    <property type="match status" value="1"/>
</dbReference>
<dbReference type="AlphaFoldDB" id="A0AAN0MIY4"/>
<evidence type="ECO:0000256" key="4">
    <source>
        <dbReference type="ARBA" id="ARBA00022692"/>
    </source>
</evidence>
<evidence type="ECO:0000313" key="10">
    <source>
        <dbReference type="Proteomes" id="UP001431656"/>
    </source>
</evidence>
<evidence type="ECO:0000259" key="8">
    <source>
        <dbReference type="PROSITE" id="PS50928"/>
    </source>
</evidence>
<dbReference type="EMBL" id="AP028056">
    <property type="protein sequence ID" value="BEH03474.1"/>
    <property type="molecule type" value="Genomic_DNA"/>
</dbReference>
<gene>
    <name evidence="9" type="ORF">brsh051_27550</name>
</gene>
<dbReference type="SUPFAM" id="SSF161098">
    <property type="entry name" value="MetI-like"/>
    <property type="match status" value="1"/>
</dbReference>
<comment type="subcellular location">
    <subcellularLocation>
        <location evidence="1 7">Cell membrane</location>
        <topology evidence="1 7">Multi-pass membrane protein</topology>
    </subcellularLocation>
</comment>
<accession>A0AAN0MIY4</accession>
<reference evidence="9" key="1">
    <citation type="journal article" date="2024" name="Int. J. Syst. Evol. Microbiol.">
        <title>Brooklawnia propionicigenes sp. nov., a facultatively anaerobic, propionate-producing bacterium isolated from a methanogenic reactor treating waste from cattle farms.</title>
        <authorList>
            <person name="Akita Y."/>
            <person name="Ueki A."/>
            <person name="Tonouchi A."/>
            <person name="Sugawara Y."/>
            <person name="Honma S."/>
            <person name="Kaku N."/>
            <person name="Ueki K."/>
        </authorList>
    </citation>
    <scope>NUCLEOTIDE SEQUENCE</scope>
    <source>
        <strain evidence="9">SH051</strain>
    </source>
</reference>
<keyword evidence="10" id="KW-1185">Reference proteome</keyword>
<feature type="domain" description="ABC transmembrane type-1" evidence="8">
    <location>
        <begin position="66"/>
        <end position="257"/>
    </location>
</feature>
<evidence type="ECO:0000256" key="3">
    <source>
        <dbReference type="ARBA" id="ARBA00022475"/>
    </source>
</evidence>
<dbReference type="Gene3D" id="1.10.3720.10">
    <property type="entry name" value="MetI-like"/>
    <property type="match status" value="1"/>
</dbReference>
<dbReference type="GO" id="GO:0005886">
    <property type="term" value="C:plasma membrane"/>
    <property type="evidence" value="ECO:0007669"/>
    <property type="project" value="UniProtKB-SubCell"/>
</dbReference>
<evidence type="ECO:0000313" key="9">
    <source>
        <dbReference type="EMBL" id="BEH03474.1"/>
    </source>
</evidence>
<evidence type="ECO:0000256" key="6">
    <source>
        <dbReference type="ARBA" id="ARBA00023136"/>
    </source>
</evidence>
<dbReference type="CDD" id="cd06261">
    <property type="entry name" value="TM_PBP2"/>
    <property type="match status" value="1"/>
</dbReference>
<evidence type="ECO:0000256" key="1">
    <source>
        <dbReference type="ARBA" id="ARBA00004651"/>
    </source>
</evidence>
<dbReference type="InterPro" id="IPR050366">
    <property type="entry name" value="BP-dependent_transpt_permease"/>
</dbReference>
<dbReference type="GO" id="GO:0055085">
    <property type="term" value="P:transmembrane transport"/>
    <property type="evidence" value="ECO:0007669"/>
    <property type="project" value="InterPro"/>
</dbReference>
<organism evidence="9 10">
    <name type="scientific">Brooklawnia propionicigenes</name>
    <dbReference type="NCBI Taxonomy" id="3041175"/>
    <lineage>
        <taxon>Bacteria</taxon>
        <taxon>Bacillati</taxon>
        <taxon>Actinomycetota</taxon>
        <taxon>Actinomycetes</taxon>
        <taxon>Propionibacteriales</taxon>
        <taxon>Propionibacteriaceae</taxon>
        <taxon>Brooklawnia</taxon>
    </lineage>
</organism>
<dbReference type="InterPro" id="IPR000515">
    <property type="entry name" value="MetI-like"/>
</dbReference>
<dbReference type="PANTHER" id="PTHR43386">
    <property type="entry name" value="OLIGOPEPTIDE TRANSPORT SYSTEM PERMEASE PROTEIN APPC"/>
    <property type="match status" value="1"/>
</dbReference>
<feature type="transmembrane region" description="Helical" evidence="7">
    <location>
        <begin position="7"/>
        <end position="27"/>
    </location>
</feature>
<keyword evidence="6 7" id="KW-0472">Membrane</keyword>
<keyword evidence="3" id="KW-1003">Cell membrane</keyword>
<evidence type="ECO:0000256" key="5">
    <source>
        <dbReference type="ARBA" id="ARBA00022989"/>
    </source>
</evidence>
<feature type="transmembrane region" description="Helical" evidence="7">
    <location>
        <begin position="106"/>
        <end position="125"/>
    </location>
</feature>